<gene>
    <name evidence="1" type="ORF">SCF082_LOCUS42254</name>
</gene>
<evidence type="ECO:0000313" key="2">
    <source>
        <dbReference type="Proteomes" id="UP001642464"/>
    </source>
</evidence>
<feature type="non-terminal residue" evidence="1">
    <location>
        <position position="1"/>
    </location>
</feature>
<proteinExistence type="predicted"/>
<dbReference type="Proteomes" id="UP001642464">
    <property type="component" value="Unassembled WGS sequence"/>
</dbReference>
<dbReference type="Gene3D" id="3.80.10.10">
    <property type="entry name" value="Ribonuclease Inhibitor"/>
    <property type="match status" value="1"/>
</dbReference>
<organism evidence="1 2">
    <name type="scientific">Durusdinium trenchii</name>
    <dbReference type="NCBI Taxonomy" id="1381693"/>
    <lineage>
        <taxon>Eukaryota</taxon>
        <taxon>Sar</taxon>
        <taxon>Alveolata</taxon>
        <taxon>Dinophyceae</taxon>
        <taxon>Suessiales</taxon>
        <taxon>Symbiodiniaceae</taxon>
        <taxon>Durusdinium</taxon>
    </lineage>
</organism>
<protein>
    <submittedName>
        <fullName evidence="1">Uncharacterized protein</fullName>
    </submittedName>
</protein>
<dbReference type="SUPFAM" id="SSF52047">
    <property type="entry name" value="RNI-like"/>
    <property type="match status" value="1"/>
</dbReference>
<dbReference type="InterPro" id="IPR032675">
    <property type="entry name" value="LRR_dom_sf"/>
</dbReference>
<name>A0ABP0QMV7_9DINO</name>
<sequence length="384" mass="43802">KYNLQDPQQLIQLLLDAKIGLVRFEYLEELLATDQRFPRRQEADFQVTAAGLPALIQASELMKVEIDAMGNMSICEMDPTPRRVMVLIVSISHAWESMEHPDPHGFQLHQILQMCPPNTPTRSVWVFYDFISLYQYGGRTGPQEKCFREALEHMHTLYAHEATKVRIVDELTPETWKRPGTVEVFSEQAGRVIPVSVDQLKANPTPYCQRGWCQAELQWSRLRISLDTCVPMPPDLFRRKMEQQGLRFTHNDDKEVVLMLQAQVFAEKVLTTRQLMAENLDEDALNVLCAALPFYADLDEIVVNGNLLPRNAALAVANTNARSYQMESCGLEDDDLQEIVGRLLYCDKIEELRVAQNNIGDKGLEALRELVKAKPNLYIDMLAG</sequence>
<evidence type="ECO:0000313" key="1">
    <source>
        <dbReference type="EMBL" id="CAK9089551.1"/>
    </source>
</evidence>
<dbReference type="EMBL" id="CAXAMM010039858">
    <property type="protein sequence ID" value="CAK9089551.1"/>
    <property type="molecule type" value="Genomic_DNA"/>
</dbReference>
<keyword evidence="2" id="KW-1185">Reference proteome</keyword>
<reference evidence="1 2" key="1">
    <citation type="submission" date="2024-02" db="EMBL/GenBank/DDBJ databases">
        <authorList>
            <person name="Chen Y."/>
            <person name="Shah S."/>
            <person name="Dougan E. K."/>
            <person name="Thang M."/>
            <person name="Chan C."/>
        </authorList>
    </citation>
    <scope>NUCLEOTIDE SEQUENCE [LARGE SCALE GENOMIC DNA]</scope>
</reference>
<comment type="caution">
    <text evidence="1">The sequence shown here is derived from an EMBL/GenBank/DDBJ whole genome shotgun (WGS) entry which is preliminary data.</text>
</comment>
<accession>A0ABP0QMV7</accession>